<reference evidence="1 2" key="1">
    <citation type="submission" date="2017-08" db="EMBL/GenBank/DDBJ databases">
        <title>Infants hospitalized years apart are colonized by the same room-sourced microbial strains.</title>
        <authorList>
            <person name="Brooks B."/>
            <person name="Olm M.R."/>
            <person name="Firek B.A."/>
            <person name="Baker R."/>
            <person name="Thomas B.C."/>
            <person name="Morowitz M.J."/>
            <person name="Banfield J.F."/>
        </authorList>
    </citation>
    <scope>NUCLEOTIDE SEQUENCE [LARGE SCALE GENOMIC DNA]</scope>
    <source>
        <strain evidence="1">S2_005_002_R2_33</strain>
    </source>
</reference>
<dbReference type="EMBL" id="QFPX01000023">
    <property type="protein sequence ID" value="PZQ51918.1"/>
    <property type="molecule type" value="Genomic_DNA"/>
</dbReference>
<sequence>MFEKLRIREHMEVTDHNGQHVGTVDEVKDDQIKLTRSDSSDGAHHFIAFDNVDRIEDNRVYLKQGTPVPMGAGAN</sequence>
<evidence type="ECO:0000313" key="2">
    <source>
        <dbReference type="Proteomes" id="UP000249082"/>
    </source>
</evidence>
<comment type="caution">
    <text evidence="1">The sequence shown here is derived from an EMBL/GenBank/DDBJ whole genome shotgun (WGS) entry which is preliminary data.</text>
</comment>
<dbReference type="Proteomes" id="UP000249082">
    <property type="component" value="Unassembled WGS sequence"/>
</dbReference>
<accession>A0A2W5NHI0</accession>
<dbReference type="Pfam" id="PF09939">
    <property type="entry name" value="DUF2171"/>
    <property type="match status" value="1"/>
</dbReference>
<proteinExistence type="predicted"/>
<name>A0A2W5NHI0_9SPHN</name>
<organism evidence="1 2">
    <name type="scientific">Novosphingobium pentaromativorans</name>
    <dbReference type="NCBI Taxonomy" id="205844"/>
    <lineage>
        <taxon>Bacteria</taxon>
        <taxon>Pseudomonadati</taxon>
        <taxon>Pseudomonadota</taxon>
        <taxon>Alphaproteobacteria</taxon>
        <taxon>Sphingomonadales</taxon>
        <taxon>Sphingomonadaceae</taxon>
        <taxon>Novosphingobium</taxon>
    </lineage>
</organism>
<evidence type="ECO:0000313" key="1">
    <source>
        <dbReference type="EMBL" id="PZQ51918.1"/>
    </source>
</evidence>
<gene>
    <name evidence="1" type="ORF">DI555_20435</name>
</gene>
<dbReference type="AlphaFoldDB" id="A0A2W5NHI0"/>
<protein>
    <submittedName>
        <fullName evidence="1">DUF2171 domain-containing protein</fullName>
    </submittedName>
</protein>
<dbReference type="InterPro" id="IPR018684">
    <property type="entry name" value="DUF2171"/>
</dbReference>